<organism evidence="1 2">
    <name type="scientific">Penicillium camemberti (strain FM 013)</name>
    <dbReference type="NCBI Taxonomy" id="1429867"/>
    <lineage>
        <taxon>Eukaryota</taxon>
        <taxon>Fungi</taxon>
        <taxon>Dikarya</taxon>
        <taxon>Ascomycota</taxon>
        <taxon>Pezizomycotina</taxon>
        <taxon>Eurotiomycetes</taxon>
        <taxon>Eurotiomycetidae</taxon>
        <taxon>Eurotiales</taxon>
        <taxon>Aspergillaceae</taxon>
        <taxon>Penicillium</taxon>
    </lineage>
</organism>
<name>A0A0G4PR71_PENC3</name>
<proteinExistence type="predicted"/>
<accession>A0A0G4PR71</accession>
<keyword evidence="2" id="KW-1185">Reference proteome</keyword>
<dbReference type="AlphaFoldDB" id="A0A0G4PR71"/>
<evidence type="ECO:0000313" key="2">
    <source>
        <dbReference type="Proteomes" id="UP000053732"/>
    </source>
</evidence>
<dbReference type="Gene3D" id="1.10.287.130">
    <property type="match status" value="1"/>
</dbReference>
<dbReference type="Proteomes" id="UP000053732">
    <property type="component" value="Unassembled WGS sequence"/>
</dbReference>
<dbReference type="STRING" id="1429867.A0A0G4PR71"/>
<gene>
    <name evidence="1" type="ORF">PCAMFM013_S031g000090</name>
</gene>
<dbReference type="EMBL" id="HG793164">
    <property type="protein sequence ID" value="CRL28922.1"/>
    <property type="molecule type" value="Genomic_DNA"/>
</dbReference>
<sequence>MLIPFTNAIFYGLVISASTLRTEYRIRNQDSWFIDTISLEIRHPLTAILHCTEEIMEAAHKKGHQTVCRDHASMLTLSPRRVKPNLYFKNPISLFRSQLPRNNIQFDYQSDNSYAGCGIDWVIADLDRMS</sequence>
<evidence type="ECO:0000313" key="1">
    <source>
        <dbReference type="EMBL" id="CRL28922.1"/>
    </source>
</evidence>
<reference evidence="1 2" key="1">
    <citation type="journal article" date="2014" name="Nat. Commun.">
        <title>Multiple recent horizontal transfers of a large genomic region in cheese making fungi.</title>
        <authorList>
            <person name="Cheeseman K."/>
            <person name="Ropars J."/>
            <person name="Renault P."/>
            <person name="Dupont J."/>
            <person name="Gouzy J."/>
            <person name="Branca A."/>
            <person name="Abraham A.L."/>
            <person name="Ceppi M."/>
            <person name="Conseiller E."/>
            <person name="Debuchy R."/>
            <person name="Malagnac F."/>
            <person name="Goarin A."/>
            <person name="Silar P."/>
            <person name="Lacoste S."/>
            <person name="Sallet E."/>
            <person name="Bensimon A."/>
            <person name="Giraud T."/>
            <person name="Brygoo Y."/>
        </authorList>
    </citation>
    <scope>NUCLEOTIDE SEQUENCE [LARGE SCALE GENOMIC DNA]</scope>
    <source>
        <strain evidence="2">FM 013</strain>
    </source>
</reference>
<protein>
    <submittedName>
        <fullName evidence="1">Str. FM013</fullName>
    </submittedName>
</protein>